<comment type="similarity">
    <text evidence="1">Belongs to the TPRG1 family.</text>
</comment>
<feature type="region of interest" description="Disordered" evidence="2">
    <location>
        <begin position="1"/>
        <end position="65"/>
    </location>
</feature>
<accession>A0AA35WEU4</accession>
<evidence type="ECO:0000313" key="4">
    <source>
        <dbReference type="EMBL" id="CAI8010827.1"/>
    </source>
</evidence>
<dbReference type="PROSITE" id="PS51791">
    <property type="entry name" value="HSAC2"/>
    <property type="match status" value="1"/>
</dbReference>
<evidence type="ECO:0000259" key="3">
    <source>
        <dbReference type="PROSITE" id="PS51791"/>
    </source>
</evidence>
<organism evidence="4 5">
    <name type="scientific">Geodia barretti</name>
    <name type="common">Barrett's horny sponge</name>
    <dbReference type="NCBI Taxonomy" id="519541"/>
    <lineage>
        <taxon>Eukaryota</taxon>
        <taxon>Metazoa</taxon>
        <taxon>Porifera</taxon>
        <taxon>Demospongiae</taxon>
        <taxon>Heteroscleromorpha</taxon>
        <taxon>Tetractinellida</taxon>
        <taxon>Astrophorina</taxon>
        <taxon>Geodiidae</taxon>
        <taxon>Geodia</taxon>
    </lineage>
</organism>
<dbReference type="PANTHER" id="PTHR31108">
    <property type="entry name" value="TUMOR PROTEIN P63-REGULATED GENE 1-LIKE PROTEIN"/>
    <property type="match status" value="1"/>
</dbReference>
<dbReference type="InterPro" id="IPR034753">
    <property type="entry name" value="hSac2"/>
</dbReference>
<dbReference type="EMBL" id="CASHTH010001068">
    <property type="protein sequence ID" value="CAI8010827.1"/>
    <property type="molecule type" value="Genomic_DNA"/>
</dbReference>
<sequence>MSEVEGEAGSAADSPAVMGEREAPVLPVSQSSPISPRPGEEDETSTINSSVSTQTEPPPRGVSDLWGLDEQIDKWQVSAMPEEKHYFSMDPTLITAAVTAVKSRLTEPDSNIRGTWLLTEIDHWDLEKERLLMLTDNNLISVRYNFIQGVVEELKFIPLGAITSIVFGDFKYPSSYAYSRTGKAVKIFWGKEEGMGFFDRWNPFSTRVPYTIFASHLMMRKGRVDSDQLRVAKVIPELEKAINDIRRASRTGQQEQGQDEEASAAGSASSVVEEYNVTDGDIVVGSYVGLGALIHNDSNLGFFKRRGLMNW</sequence>
<keyword evidence="5" id="KW-1185">Reference proteome</keyword>
<feature type="domain" description="HSac2" evidence="3">
    <location>
        <begin position="88"/>
        <end position="235"/>
    </location>
</feature>
<comment type="caution">
    <text evidence="4">The sequence shown here is derived from an EMBL/GenBank/DDBJ whole genome shotgun (WGS) entry which is preliminary data.</text>
</comment>
<dbReference type="Pfam" id="PF12456">
    <property type="entry name" value="hSac2"/>
    <property type="match status" value="1"/>
</dbReference>
<reference evidence="4" key="1">
    <citation type="submission" date="2023-03" db="EMBL/GenBank/DDBJ databases">
        <authorList>
            <person name="Steffen K."/>
            <person name="Cardenas P."/>
        </authorList>
    </citation>
    <scope>NUCLEOTIDE SEQUENCE</scope>
</reference>
<dbReference type="InterPro" id="IPR022158">
    <property type="entry name" value="Inositol_phosphatase"/>
</dbReference>
<proteinExistence type="inferred from homology"/>
<dbReference type="PANTHER" id="PTHR31108:SF1">
    <property type="entry name" value="HSAC2 DOMAIN-CONTAINING PROTEIN"/>
    <property type="match status" value="1"/>
</dbReference>
<gene>
    <name evidence="4" type="ORF">GBAR_LOCUS7095</name>
</gene>
<dbReference type="GO" id="GO:0005737">
    <property type="term" value="C:cytoplasm"/>
    <property type="evidence" value="ECO:0007669"/>
    <property type="project" value="TreeGrafter"/>
</dbReference>
<dbReference type="Proteomes" id="UP001174909">
    <property type="component" value="Unassembled WGS sequence"/>
</dbReference>
<evidence type="ECO:0000313" key="5">
    <source>
        <dbReference type="Proteomes" id="UP001174909"/>
    </source>
</evidence>
<name>A0AA35WEU4_GEOBA</name>
<evidence type="ECO:0000256" key="1">
    <source>
        <dbReference type="ARBA" id="ARBA00009163"/>
    </source>
</evidence>
<protein>
    <submittedName>
        <fullName evidence="4">Tumor protein p63-regulated gene 1 protein</fullName>
    </submittedName>
</protein>
<feature type="compositionally biased region" description="Polar residues" evidence="2">
    <location>
        <begin position="45"/>
        <end position="55"/>
    </location>
</feature>
<evidence type="ECO:0000256" key="2">
    <source>
        <dbReference type="SAM" id="MobiDB-lite"/>
    </source>
</evidence>
<dbReference type="InterPro" id="IPR040242">
    <property type="entry name" value="TPRG1-like"/>
</dbReference>
<dbReference type="AlphaFoldDB" id="A0AA35WEU4"/>